<dbReference type="PANTHER" id="PTHR42844">
    <property type="entry name" value="DIHYDRONEOPTERIN ALDOLASE 1-RELATED"/>
    <property type="match status" value="1"/>
</dbReference>
<dbReference type="NCBIfam" id="TIGR00525">
    <property type="entry name" value="folB"/>
    <property type="match status" value="1"/>
</dbReference>
<gene>
    <name evidence="8" type="primary">folB</name>
    <name evidence="8" type="ORF">KH142_00280</name>
</gene>
<comment type="pathway">
    <text evidence="2 6">Cofactor biosynthesis; tetrahydrofolate biosynthesis; 2-amino-4-hydroxy-6-hydroxymethyl-7,8-dihydropteridine diphosphate from 7,8-dihydroneopterin triphosphate: step 3/4.</text>
</comment>
<organism evidence="8 9">
    <name type="scientific">Slackia piriformis</name>
    <dbReference type="NCBI Taxonomy" id="626934"/>
    <lineage>
        <taxon>Bacteria</taxon>
        <taxon>Bacillati</taxon>
        <taxon>Actinomycetota</taxon>
        <taxon>Coriobacteriia</taxon>
        <taxon>Eggerthellales</taxon>
        <taxon>Eggerthellaceae</taxon>
        <taxon>Slackia</taxon>
    </lineage>
</organism>
<reference evidence="8" key="1">
    <citation type="submission" date="2021-02" db="EMBL/GenBank/DDBJ databases">
        <title>Infant gut strain persistence is associated with maternal origin, phylogeny, and functional potential including surface adhesion and iron acquisition.</title>
        <authorList>
            <person name="Lou Y.C."/>
        </authorList>
    </citation>
    <scope>NUCLEOTIDE SEQUENCE</scope>
    <source>
        <strain evidence="8">L2_039_000G1_dasL2_039_000G1_concoct_11</strain>
    </source>
</reference>
<dbReference type="EC" id="4.1.2.25" evidence="6"/>
<dbReference type="InterPro" id="IPR006157">
    <property type="entry name" value="FolB_dom"/>
</dbReference>
<protein>
    <recommendedName>
        <fullName evidence="6">7,8-dihydroneopterin aldolase</fullName>
        <ecNumber evidence="6">4.1.2.25</ecNumber>
    </recommendedName>
</protein>
<dbReference type="GO" id="GO:0004150">
    <property type="term" value="F:dihydroneopterin aldolase activity"/>
    <property type="evidence" value="ECO:0007669"/>
    <property type="project" value="UniProtKB-UniRule"/>
</dbReference>
<dbReference type="InterPro" id="IPR006156">
    <property type="entry name" value="Dihydroneopterin_aldolase"/>
</dbReference>
<evidence type="ECO:0000256" key="1">
    <source>
        <dbReference type="ARBA" id="ARBA00001353"/>
    </source>
</evidence>
<dbReference type="GO" id="GO:0046654">
    <property type="term" value="P:tetrahydrofolate biosynthetic process"/>
    <property type="evidence" value="ECO:0007669"/>
    <property type="project" value="UniProtKB-UniRule"/>
</dbReference>
<evidence type="ECO:0000256" key="5">
    <source>
        <dbReference type="ARBA" id="ARBA00023239"/>
    </source>
</evidence>
<evidence type="ECO:0000313" key="9">
    <source>
        <dbReference type="Proteomes" id="UP000727506"/>
    </source>
</evidence>
<evidence type="ECO:0000256" key="6">
    <source>
        <dbReference type="RuleBase" id="RU362079"/>
    </source>
</evidence>
<comment type="caution">
    <text evidence="8">The sequence shown here is derived from an EMBL/GenBank/DDBJ whole genome shotgun (WGS) entry which is preliminary data.</text>
</comment>
<evidence type="ECO:0000256" key="3">
    <source>
        <dbReference type="ARBA" id="ARBA00005708"/>
    </source>
</evidence>
<dbReference type="Proteomes" id="UP000727506">
    <property type="component" value="Unassembled WGS sequence"/>
</dbReference>
<dbReference type="GO" id="GO:0046656">
    <property type="term" value="P:folic acid biosynthetic process"/>
    <property type="evidence" value="ECO:0007669"/>
    <property type="project" value="UniProtKB-UniRule"/>
</dbReference>
<feature type="domain" description="Dihydroneopterin aldolase/epimerase" evidence="7">
    <location>
        <begin position="4"/>
        <end position="117"/>
    </location>
</feature>
<dbReference type="GO" id="GO:0005737">
    <property type="term" value="C:cytoplasm"/>
    <property type="evidence" value="ECO:0007669"/>
    <property type="project" value="TreeGrafter"/>
</dbReference>
<name>A0A943UW42_9ACTN</name>
<dbReference type="SUPFAM" id="SSF55620">
    <property type="entry name" value="Tetrahydrobiopterin biosynthesis enzymes-like"/>
    <property type="match status" value="1"/>
</dbReference>
<evidence type="ECO:0000256" key="2">
    <source>
        <dbReference type="ARBA" id="ARBA00005013"/>
    </source>
</evidence>
<evidence type="ECO:0000259" key="7">
    <source>
        <dbReference type="SMART" id="SM00905"/>
    </source>
</evidence>
<dbReference type="NCBIfam" id="TIGR00526">
    <property type="entry name" value="folB_dom"/>
    <property type="match status" value="1"/>
</dbReference>
<accession>A0A943UW42</accession>
<dbReference type="EMBL" id="JAGZSV010000002">
    <property type="protein sequence ID" value="MBS6939927.1"/>
    <property type="molecule type" value="Genomic_DNA"/>
</dbReference>
<comment type="catalytic activity">
    <reaction evidence="1 6">
        <text>7,8-dihydroneopterin = 6-hydroxymethyl-7,8-dihydropterin + glycolaldehyde</text>
        <dbReference type="Rhea" id="RHEA:10540"/>
        <dbReference type="ChEBI" id="CHEBI:17001"/>
        <dbReference type="ChEBI" id="CHEBI:17071"/>
        <dbReference type="ChEBI" id="CHEBI:44841"/>
        <dbReference type="EC" id="4.1.2.25"/>
    </reaction>
</comment>
<sequence>MDKIIIENLQVHANHGVFPEENALGQRFVISAVLHADLRAAGKSDALEDSIDYGTACHLIDGYTRSHTHKLLERLSQGLADALFDRFPAIERVELTVKKPWAPIGLPLDYAAVAIDRARENR</sequence>
<dbReference type="Gene3D" id="3.30.1130.10">
    <property type="match status" value="1"/>
</dbReference>
<keyword evidence="4 6" id="KW-0289">Folate biosynthesis</keyword>
<evidence type="ECO:0000256" key="4">
    <source>
        <dbReference type="ARBA" id="ARBA00022909"/>
    </source>
</evidence>
<comment type="similarity">
    <text evidence="3 6">Belongs to the DHNA family.</text>
</comment>
<dbReference type="AlphaFoldDB" id="A0A943UW42"/>
<dbReference type="CDD" id="cd00534">
    <property type="entry name" value="DHNA_DHNTPE"/>
    <property type="match status" value="1"/>
</dbReference>
<dbReference type="PANTHER" id="PTHR42844:SF1">
    <property type="entry name" value="DIHYDRONEOPTERIN ALDOLASE 1-RELATED"/>
    <property type="match status" value="1"/>
</dbReference>
<dbReference type="Pfam" id="PF02152">
    <property type="entry name" value="FolB"/>
    <property type="match status" value="1"/>
</dbReference>
<dbReference type="SMART" id="SM00905">
    <property type="entry name" value="FolB"/>
    <property type="match status" value="1"/>
</dbReference>
<proteinExistence type="inferred from homology"/>
<keyword evidence="5 6" id="KW-0456">Lyase</keyword>
<evidence type="ECO:0000313" key="8">
    <source>
        <dbReference type="EMBL" id="MBS6939927.1"/>
    </source>
</evidence>
<dbReference type="InterPro" id="IPR043133">
    <property type="entry name" value="GTP-CH-I_C/QueF"/>
</dbReference>
<comment type="function">
    <text evidence="6">Catalyzes the conversion of 7,8-dihydroneopterin to 6-hydroxymethyl-7,8-dihydropterin.</text>
</comment>